<sequence>MKKNIILLIIGVTLILIGYGQKNEKISNFKENKTSIIIIDLSKEKTNYFNYYLISGMLFIASSVLFSNNIFKEKPTVKEKKETVDLLEKLTNQEKKVVHLINQTKSNKEIAAQLAISLSTLKTHINNIYKKLDIKSRAELLNSLKNKGTSTKINP</sequence>
<feature type="transmembrane region" description="Helical" evidence="4">
    <location>
        <begin position="51"/>
        <end position="71"/>
    </location>
</feature>
<organism evidence="6 7">
    <name type="scientific">Tenacibaculum finnmarkense genomovar ulcerans</name>
    <dbReference type="NCBI Taxonomy" id="2781388"/>
    <lineage>
        <taxon>Bacteria</taxon>
        <taxon>Pseudomonadati</taxon>
        <taxon>Bacteroidota</taxon>
        <taxon>Flavobacteriia</taxon>
        <taxon>Flavobacteriales</taxon>
        <taxon>Flavobacteriaceae</taxon>
        <taxon>Tenacibaculum</taxon>
        <taxon>Tenacibaculum finnmarkense</taxon>
    </lineage>
</organism>
<keyword evidence="2" id="KW-0238">DNA-binding</keyword>
<evidence type="ECO:0000256" key="4">
    <source>
        <dbReference type="SAM" id="Phobius"/>
    </source>
</evidence>
<evidence type="ECO:0000259" key="5">
    <source>
        <dbReference type="PROSITE" id="PS50043"/>
    </source>
</evidence>
<evidence type="ECO:0000256" key="3">
    <source>
        <dbReference type="ARBA" id="ARBA00023163"/>
    </source>
</evidence>
<dbReference type="SUPFAM" id="SSF46894">
    <property type="entry name" value="C-terminal effector domain of the bipartite response regulators"/>
    <property type="match status" value="1"/>
</dbReference>
<evidence type="ECO:0000256" key="2">
    <source>
        <dbReference type="ARBA" id="ARBA00023125"/>
    </source>
</evidence>
<keyword evidence="4" id="KW-0472">Membrane</keyword>
<dbReference type="InterPro" id="IPR000792">
    <property type="entry name" value="Tscrpt_reg_LuxR_C"/>
</dbReference>
<accession>A0A2I2M801</accession>
<dbReference type="GeneID" id="86817547"/>
<dbReference type="EMBL" id="OENE01000015">
    <property type="protein sequence ID" value="SOU88668.1"/>
    <property type="molecule type" value="Genomic_DNA"/>
</dbReference>
<name>A0A2I2M801_9FLAO</name>
<keyword evidence="1" id="KW-0805">Transcription regulation</keyword>
<dbReference type="GO" id="GO:0006355">
    <property type="term" value="P:regulation of DNA-templated transcription"/>
    <property type="evidence" value="ECO:0007669"/>
    <property type="project" value="InterPro"/>
</dbReference>
<dbReference type="PANTHER" id="PTHR44688">
    <property type="entry name" value="DNA-BINDING TRANSCRIPTIONAL ACTIVATOR DEVR_DOSR"/>
    <property type="match status" value="1"/>
</dbReference>
<dbReference type="Gene3D" id="1.10.10.10">
    <property type="entry name" value="Winged helix-like DNA-binding domain superfamily/Winged helix DNA-binding domain"/>
    <property type="match status" value="1"/>
</dbReference>
<dbReference type="SMART" id="SM00421">
    <property type="entry name" value="HTH_LUXR"/>
    <property type="match status" value="1"/>
</dbReference>
<feature type="domain" description="HTH luxR-type" evidence="5">
    <location>
        <begin position="83"/>
        <end position="148"/>
    </location>
</feature>
<dbReference type="PROSITE" id="PS50043">
    <property type="entry name" value="HTH_LUXR_2"/>
    <property type="match status" value="1"/>
</dbReference>
<dbReference type="CDD" id="cd06170">
    <property type="entry name" value="LuxR_C_like"/>
    <property type="match status" value="1"/>
</dbReference>
<dbReference type="InterPro" id="IPR036388">
    <property type="entry name" value="WH-like_DNA-bd_sf"/>
</dbReference>
<keyword evidence="4" id="KW-0812">Transmembrane</keyword>
<keyword evidence="3" id="KW-0804">Transcription</keyword>
<dbReference type="PANTHER" id="PTHR44688:SF16">
    <property type="entry name" value="DNA-BINDING TRANSCRIPTIONAL ACTIVATOR DEVR_DOSR"/>
    <property type="match status" value="1"/>
</dbReference>
<dbReference type="Pfam" id="PF00196">
    <property type="entry name" value="GerE"/>
    <property type="match status" value="1"/>
</dbReference>
<dbReference type="PRINTS" id="PR00038">
    <property type="entry name" value="HTHLUXR"/>
</dbReference>
<dbReference type="RefSeq" id="WP_172505266.1">
    <property type="nucleotide sequence ID" value="NZ_JAFMUG010000001.1"/>
</dbReference>
<keyword evidence="4" id="KW-1133">Transmembrane helix</keyword>
<evidence type="ECO:0000313" key="6">
    <source>
        <dbReference type="EMBL" id="SOU88668.1"/>
    </source>
</evidence>
<evidence type="ECO:0000313" key="7">
    <source>
        <dbReference type="Proteomes" id="UP000490060"/>
    </source>
</evidence>
<dbReference type="AlphaFoldDB" id="A0A2I2M801"/>
<dbReference type="InterPro" id="IPR016032">
    <property type="entry name" value="Sig_transdc_resp-reg_C-effctor"/>
</dbReference>
<reference evidence="6 7" key="1">
    <citation type="submission" date="2017-11" db="EMBL/GenBank/DDBJ databases">
        <authorList>
            <person name="Duchaud E."/>
        </authorList>
    </citation>
    <scope>NUCLEOTIDE SEQUENCE [LARGE SCALE GENOMIC DNA]</scope>
    <source>
        <strain evidence="6 7">TNO010</strain>
    </source>
</reference>
<evidence type="ECO:0000256" key="1">
    <source>
        <dbReference type="ARBA" id="ARBA00023015"/>
    </source>
</evidence>
<dbReference type="Proteomes" id="UP000490060">
    <property type="component" value="Unassembled WGS sequence"/>
</dbReference>
<gene>
    <name evidence="6" type="ORF">TNO010_220107</name>
</gene>
<dbReference type="GO" id="GO:0003677">
    <property type="term" value="F:DNA binding"/>
    <property type="evidence" value="ECO:0007669"/>
    <property type="project" value="UniProtKB-KW"/>
</dbReference>
<protein>
    <recommendedName>
        <fullName evidence="5">HTH luxR-type domain-containing protein</fullName>
    </recommendedName>
</protein>
<proteinExistence type="predicted"/>